<keyword evidence="1" id="KW-1133">Transmembrane helix</keyword>
<dbReference type="AlphaFoldDB" id="A0A0A9H2W9"/>
<reference evidence="2" key="1">
    <citation type="submission" date="2014-09" db="EMBL/GenBank/DDBJ databases">
        <authorList>
            <person name="Magalhaes I.L.F."/>
            <person name="Oliveira U."/>
            <person name="Santos F.R."/>
            <person name="Vidigal T.H.D.A."/>
            <person name="Brescovit A.D."/>
            <person name="Santos A.J."/>
        </authorList>
    </citation>
    <scope>NUCLEOTIDE SEQUENCE</scope>
    <source>
        <tissue evidence="2">Shoot tissue taken approximately 20 cm above the soil surface</tissue>
    </source>
</reference>
<keyword evidence="1" id="KW-0812">Transmembrane</keyword>
<dbReference type="EMBL" id="GBRH01167772">
    <property type="protein sequence ID" value="JAE30124.1"/>
    <property type="molecule type" value="Transcribed_RNA"/>
</dbReference>
<protein>
    <submittedName>
        <fullName evidence="2">Uncharacterized protein</fullName>
    </submittedName>
</protein>
<name>A0A0A9H2W9_ARUDO</name>
<feature type="transmembrane region" description="Helical" evidence="1">
    <location>
        <begin position="6"/>
        <end position="26"/>
    </location>
</feature>
<proteinExistence type="predicted"/>
<reference evidence="2" key="2">
    <citation type="journal article" date="2015" name="Data Brief">
        <title>Shoot transcriptome of the giant reed, Arundo donax.</title>
        <authorList>
            <person name="Barrero R.A."/>
            <person name="Guerrero F.D."/>
            <person name="Moolhuijzen P."/>
            <person name="Goolsby J.A."/>
            <person name="Tidwell J."/>
            <person name="Bellgard S.E."/>
            <person name="Bellgard M.I."/>
        </authorList>
    </citation>
    <scope>NUCLEOTIDE SEQUENCE</scope>
    <source>
        <tissue evidence="2">Shoot tissue taken approximately 20 cm above the soil surface</tissue>
    </source>
</reference>
<organism evidence="2">
    <name type="scientific">Arundo donax</name>
    <name type="common">Giant reed</name>
    <name type="synonym">Donax arundinaceus</name>
    <dbReference type="NCBI Taxonomy" id="35708"/>
    <lineage>
        <taxon>Eukaryota</taxon>
        <taxon>Viridiplantae</taxon>
        <taxon>Streptophyta</taxon>
        <taxon>Embryophyta</taxon>
        <taxon>Tracheophyta</taxon>
        <taxon>Spermatophyta</taxon>
        <taxon>Magnoliopsida</taxon>
        <taxon>Liliopsida</taxon>
        <taxon>Poales</taxon>
        <taxon>Poaceae</taxon>
        <taxon>PACMAD clade</taxon>
        <taxon>Arundinoideae</taxon>
        <taxon>Arundineae</taxon>
        <taxon>Arundo</taxon>
    </lineage>
</organism>
<evidence type="ECO:0000313" key="2">
    <source>
        <dbReference type="EMBL" id="JAE30124.1"/>
    </source>
</evidence>
<keyword evidence="1" id="KW-0472">Membrane</keyword>
<evidence type="ECO:0000256" key="1">
    <source>
        <dbReference type="SAM" id="Phobius"/>
    </source>
</evidence>
<sequence>MTGWSGFRISYLFFVSFGSFCLNLELTKFKPPLPSLIGLLR</sequence>
<accession>A0A0A9H2W9</accession>